<accession>A0AAD5PM26</accession>
<dbReference type="PANTHER" id="PTHR31497:SF0">
    <property type="entry name" value="AUTOCRINE PROLIFERATION REPRESSOR PROTEIN A"/>
    <property type="match status" value="1"/>
</dbReference>
<comment type="caution">
    <text evidence="1">The sequence shown here is derived from an EMBL/GenBank/DDBJ whole genome shotgun (WGS) entry which is preliminary data.</text>
</comment>
<reference evidence="1" key="1">
    <citation type="submission" date="2022-05" db="EMBL/GenBank/DDBJ databases">
        <title>A multi-omics perspective on studying reproductive biology in Daphnia sinensis.</title>
        <authorList>
            <person name="Jia J."/>
        </authorList>
    </citation>
    <scope>NUCLEOTIDE SEQUENCE</scope>
    <source>
        <strain evidence="1">WSL</strain>
    </source>
</reference>
<dbReference type="Gene3D" id="3.40.50.1820">
    <property type="entry name" value="alpha/beta hydrolase"/>
    <property type="match status" value="1"/>
</dbReference>
<protein>
    <recommendedName>
        <fullName evidence="3">PhoPQ-activated pathogenicity-like protein PqaA type</fullName>
    </recommendedName>
</protein>
<keyword evidence="2" id="KW-1185">Reference proteome</keyword>
<proteinExistence type="predicted"/>
<dbReference type="EMBL" id="WJBH02000178">
    <property type="protein sequence ID" value="KAI9550213.1"/>
    <property type="molecule type" value="Genomic_DNA"/>
</dbReference>
<sequence>MYSQHWLTAEIVNTTEWWHWISIVVPKGAKYETGMMWIGGGSTNSKFPETPDALILAAATNTNSIVAQIHNVPFQPLIFANDSFGERREDEIITYGWRKFLEGGAKDEDAIWLARLPMTKAVKLAMDAVSNVVEKTYSQKLNTYVVGGASKRGWTTWTTAAVDDRVIAIIPVVIDMLNMEPSFVHHYKNYGFWAPAVEDYVNEKIFDWAGTPEYDRLLEIVEPYSYRTLYDMPKLIINAAGDEFFQPDSWEFYWEDLIGEKHLQYVPNYGHNVGKSDAVPNLISFYAAILNNEPRPEYEWKIMENHIKFKLDPAKNQVQSNSGPLIMKLLEILELMFLDPNGRQLNSQFQKMDYMKYR</sequence>
<organism evidence="1 2">
    <name type="scientific">Daphnia sinensis</name>
    <dbReference type="NCBI Taxonomy" id="1820382"/>
    <lineage>
        <taxon>Eukaryota</taxon>
        <taxon>Metazoa</taxon>
        <taxon>Ecdysozoa</taxon>
        <taxon>Arthropoda</taxon>
        <taxon>Crustacea</taxon>
        <taxon>Branchiopoda</taxon>
        <taxon>Diplostraca</taxon>
        <taxon>Cladocera</taxon>
        <taxon>Anomopoda</taxon>
        <taxon>Daphniidae</taxon>
        <taxon>Daphnia</taxon>
        <taxon>Daphnia similis group</taxon>
    </lineage>
</organism>
<gene>
    <name evidence="1" type="ORF">GHT06_003585</name>
</gene>
<evidence type="ECO:0000313" key="1">
    <source>
        <dbReference type="EMBL" id="KAI9550213.1"/>
    </source>
</evidence>
<dbReference type="Pfam" id="PF10142">
    <property type="entry name" value="PhoPQ_related"/>
    <property type="match status" value="1"/>
</dbReference>
<dbReference type="AlphaFoldDB" id="A0AAD5PM26"/>
<dbReference type="Proteomes" id="UP000820818">
    <property type="component" value="Unassembled WGS sequence"/>
</dbReference>
<evidence type="ECO:0000313" key="2">
    <source>
        <dbReference type="Proteomes" id="UP000820818"/>
    </source>
</evidence>
<dbReference type="PANTHER" id="PTHR31497">
    <property type="entry name" value="AUTOCRINE PROLIFERATION REPRESSOR PROTEIN A"/>
    <property type="match status" value="1"/>
</dbReference>
<evidence type="ECO:0008006" key="3">
    <source>
        <dbReference type="Google" id="ProtNLM"/>
    </source>
</evidence>
<name>A0AAD5PM26_9CRUS</name>
<dbReference type="InterPro" id="IPR009199">
    <property type="entry name" value="PhoPQ-act_pathogen-rel_PqaA"/>
</dbReference>
<dbReference type="SUPFAM" id="SSF53474">
    <property type="entry name" value="alpha/beta-Hydrolases"/>
    <property type="match status" value="1"/>
</dbReference>
<dbReference type="InterPro" id="IPR029058">
    <property type="entry name" value="AB_hydrolase_fold"/>
</dbReference>